<keyword evidence="6 8" id="KW-1133">Transmembrane helix</keyword>
<evidence type="ECO:0000256" key="7">
    <source>
        <dbReference type="ARBA" id="ARBA00023136"/>
    </source>
</evidence>
<evidence type="ECO:0000256" key="1">
    <source>
        <dbReference type="ARBA" id="ARBA00004651"/>
    </source>
</evidence>
<comment type="subcellular location">
    <subcellularLocation>
        <location evidence="1">Cell membrane</location>
        <topology evidence="1">Multi-pass membrane protein</topology>
    </subcellularLocation>
</comment>
<dbReference type="Pfam" id="PF02293">
    <property type="entry name" value="AmiS_UreI"/>
    <property type="match status" value="1"/>
</dbReference>
<protein>
    <submittedName>
        <fullName evidence="9">AmiS/UreI family transporter</fullName>
    </submittedName>
</protein>
<keyword evidence="5 8" id="KW-0812">Transmembrane</keyword>
<comment type="similarity">
    <text evidence="2">Belongs to the AmiS/UreI family.</text>
</comment>
<feature type="transmembrane region" description="Helical" evidence="8">
    <location>
        <begin position="122"/>
        <end position="139"/>
    </location>
</feature>
<comment type="caution">
    <text evidence="9">The sequence shown here is derived from an EMBL/GenBank/DDBJ whole genome shotgun (WGS) entry which is preliminary data.</text>
</comment>
<keyword evidence="4" id="KW-1003">Cell membrane</keyword>
<organism evidence="9 10">
    <name type="scientific">Leucobacter albus</name>
    <dbReference type="NCBI Taxonomy" id="272210"/>
    <lineage>
        <taxon>Bacteria</taxon>
        <taxon>Bacillati</taxon>
        <taxon>Actinomycetota</taxon>
        <taxon>Actinomycetes</taxon>
        <taxon>Micrococcales</taxon>
        <taxon>Microbacteriaceae</taxon>
        <taxon>Leucobacter</taxon>
    </lineage>
</organism>
<evidence type="ECO:0000256" key="4">
    <source>
        <dbReference type="ARBA" id="ARBA00022475"/>
    </source>
</evidence>
<dbReference type="InterPro" id="IPR038523">
    <property type="entry name" value="AmiSUreI_transpt_sf"/>
</dbReference>
<keyword evidence="3" id="KW-0813">Transport</keyword>
<dbReference type="RefSeq" id="WP_343961608.1">
    <property type="nucleotide sequence ID" value="NZ_BAAAKZ010000013.1"/>
</dbReference>
<feature type="transmembrane region" description="Helical" evidence="8">
    <location>
        <begin position="59"/>
        <end position="79"/>
    </location>
</feature>
<dbReference type="EMBL" id="JBHTLY010000003">
    <property type="protein sequence ID" value="MFD1202119.1"/>
    <property type="molecule type" value="Genomic_DNA"/>
</dbReference>
<evidence type="ECO:0000256" key="8">
    <source>
        <dbReference type="SAM" id="Phobius"/>
    </source>
</evidence>
<evidence type="ECO:0000256" key="5">
    <source>
        <dbReference type="ARBA" id="ARBA00022692"/>
    </source>
</evidence>
<dbReference type="Proteomes" id="UP001597181">
    <property type="component" value="Unassembled WGS sequence"/>
</dbReference>
<evidence type="ECO:0000256" key="6">
    <source>
        <dbReference type="ARBA" id="ARBA00022989"/>
    </source>
</evidence>
<gene>
    <name evidence="9" type="ORF">ACFQ3U_09465</name>
</gene>
<feature type="transmembrane region" description="Helical" evidence="8">
    <location>
        <begin position="32"/>
        <end position="52"/>
    </location>
</feature>
<evidence type="ECO:0000313" key="10">
    <source>
        <dbReference type="Proteomes" id="UP001597181"/>
    </source>
</evidence>
<dbReference type="Gene3D" id="1.25.40.600">
    <property type="match status" value="1"/>
</dbReference>
<keyword evidence="10" id="KW-1185">Reference proteome</keyword>
<evidence type="ECO:0000256" key="3">
    <source>
        <dbReference type="ARBA" id="ARBA00022448"/>
    </source>
</evidence>
<evidence type="ECO:0000256" key="2">
    <source>
        <dbReference type="ARBA" id="ARBA00010068"/>
    </source>
</evidence>
<proteinExistence type="inferred from homology"/>
<feature type="transmembrane region" description="Helical" evidence="8">
    <location>
        <begin position="177"/>
        <end position="197"/>
    </location>
</feature>
<reference evidence="10" key="1">
    <citation type="journal article" date="2019" name="Int. J. Syst. Evol. Microbiol.">
        <title>The Global Catalogue of Microorganisms (GCM) 10K type strain sequencing project: providing services to taxonomists for standard genome sequencing and annotation.</title>
        <authorList>
            <consortium name="The Broad Institute Genomics Platform"/>
            <consortium name="The Broad Institute Genome Sequencing Center for Infectious Disease"/>
            <person name="Wu L."/>
            <person name="Ma J."/>
        </authorList>
    </citation>
    <scope>NUCLEOTIDE SEQUENCE [LARGE SCALE GENOMIC DNA]</scope>
    <source>
        <strain evidence="10">CCUG 50213</strain>
    </source>
</reference>
<name>A0ABW3TPH5_9MICO</name>
<accession>A0ABW3TPH5</accession>
<sequence length="210" mass="22148">MTSLALFFVGSVLLANGLGLLGRLSAKDTAPINLFIGLTLVATVAVGALPIAGSSEPELSAVLGVTGFLLFAFTYLYVAVNTFKDLPGSGLGWYCGWAVLVSLFLSWVNFDRFGDPKFGTIWLSWAVLFFAFFLVLALGQDRLAKPTGWLAVMQAFTTTTIPGALQLTGRWGDTPTALVVGAQVAVVVVFVVLALAATSRRARRGGGVRA</sequence>
<feature type="transmembrane region" description="Helical" evidence="8">
    <location>
        <begin position="91"/>
        <end position="110"/>
    </location>
</feature>
<evidence type="ECO:0000313" key="9">
    <source>
        <dbReference type="EMBL" id="MFD1202119.1"/>
    </source>
</evidence>
<keyword evidence="7 8" id="KW-0472">Membrane</keyword>
<dbReference type="InterPro" id="IPR003211">
    <property type="entry name" value="AmiSUreI_transpt"/>
</dbReference>